<dbReference type="InterPro" id="IPR043977">
    <property type="entry name" value="DUF5759"/>
</dbReference>
<sequence>MLQAKELHKQSEQQKLNRMRAMKPVLNNLFQSIKTHATVNPESPYFAFDVPSFVFGYPLYDHKEAIEFVYDTLIEQGFQVWKTPPSVLFISWMKPSKKDIAKATVPKTGPDYRPFVYDESAFSYLARK</sequence>
<protein>
    <submittedName>
        <fullName evidence="1">Uncharacterized protein</fullName>
    </submittedName>
</protein>
<proteinExistence type="predicted"/>
<dbReference type="Pfam" id="PF19063">
    <property type="entry name" value="DUF5759"/>
    <property type="match status" value="1"/>
</dbReference>
<dbReference type="EMBL" id="MN740115">
    <property type="protein sequence ID" value="QHT88395.1"/>
    <property type="molecule type" value="Genomic_DNA"/>
</dbReference>
<reference evidence="1" key="1">
    <citation type="journal article" date="2020" name="Nature">
        <title>Giant virus diversity and host interactions through global metagenomics.</title>
        <authorList>
            <person name="Schulz F."/>
            <person name="Roux S."/>
            <person name="Paez-Espino D."/>
            <person name="Jungbluth S."/>
            <person name="Walsh D.A."/>
            <person name="Denef V.J."/>
            <person name="McMahon K.D."/>
            <person name="Konstantinidis K.T."/>
            <person name="Eloe-Fadrosh E.A."/>
            <person name="Kyrpides N.C."/>
            <person name="Woyke T."/>
        </authorList>
    </citation>
    <scope>NUCLEOTIDE SEQUENCE</scope>
    <source>
        <strain evidence="1">GVMAG-M-3300023184-50</strain>
    </source>
</reference>
<name>A0A6C0I7L0_9ZZZZ</name>
<organism evidence="1">
    <name type="scientific">viral metagenome</name>
    <dbReference type="NCBI Taxonomy" id="1070528"/>
    <lineage>
        <taxon>unclassified sequences</taxon>
        <taxon>metagenomes</taxon>
        <taxon>organismal metagenomes</taxon>
    </lineage>
</organism>
<accession>A0A6C0I7L0</accession>
<dbReference type="AlphaFoldDB" id="A0A6C0I7L0"/>
<evidence type="ECO:0000313" key="1">
    <source>
        <dbReference type="EMBL" id="QHT88395.1"/>
    </source>
</evidence>